<accession>A0A385D4I1</accession>
<proteinExistence type="predicted"/>
<dbReference type="EMBL" id="MH697589">
    <property type="protein sequence ID" value="AXQ52890.1"/>
    <property type="molecule type" value="Genomic_DNA"/>
</dbReference>
<feature type="transmembrane region" description="Helical" evidence="1">
    <location>
        <begin position="68"/>
        <end position="87"/>
    </location>
</feature>
<reference evidence="2 3" key="1">
    <citation type="submission" date="2018-07" db="EMBL/GenBank/DDBJ databases">
        <authorList>
            <person name="Bray K.S."/>
            <person name="Carr Z.A."/>
            <person name="Cox A."/>
            <person name="Croney S.M."/>
            <person name="Francisco T.J."/>
            <person name="Gragg K.N."/>
            <person name="Gress-Byrd C.M."/>
            <person name="Holcomb E.R."/>
            <person name="Justice T.A."/>
            <person name="Latham E.D."/>
            <person name="Lovell F.C."/>
            <person name="Miller H.N."/>
            <person name="Quesada C."/>
            <person name="Radey J."/>
            <person name="Robinson P.M."/>
            <person name="Scott K.N."/>
            <person name="Smith C.E."/>
            <person name="Stamey B.D."/>
            <person name="Stanley G.P."/>
            <person name="Suchonic E.A."/>
            <person name="Taylor K.N."/>
            <person name="Weindel N.A."/>
            <person name="Wiseman B.T."/>
            <person name="Eckardt M.A."/>
            <person name="Gainey M.D."/>
            <person name="Wallen J.R."/>
            <person name="Garlena R.A."/>
            <person name="Russell D.A."/>
            <person name="Pope W.H."/>
            <person name="Jacobs-Sera D."/>
            <person name="Hatfull G.F."/>
        </authorList>
    </citation>
    <scope>NUCLEOTIDE SEQUENCE [LARGE SCALE GENOMIC DNA]</scope>
</reference>
<organism evidence="2 3">
    <name type="scientific">Microbacterium phage Neferthena</name>
    <dbReference type="NCBI Taxonomy" id="2301539"/>
    <lineage>
        <taxon>Viruses</taxon>
        <taxon>Duplodnaviria</taxon>
        <taxon>Heunggongvirae</taxon>
        <taxon>Uroviricota</taxon>
        <taxon>Caudoviricetes</taxon>
        <taxon>Neferthenavirus</taxon>
        <taxon>Neferthenavirus neferthena</taxon>
    </lineage>
</organism>
<dbReference type="GeneID" id="54999100"/>
<dbReference type="Proteomes" id="UP000261846">
    <property type="component" value="Segment"/>
</dbReference>
<name>A0A385D4I1_9CAUD</name>
<gene>
    <name evidence="2" type="primary">26</name>
    <name evidence="2" type="ORF">SEA_NEFERTHENA_26</name>
</gene>
<keyword evidence="1" id="KW-1133">Transmembrane helix</keyword>
<dbReference type="KEGG" id="vg:54999100"/>
<feature type="transmembrane region" description="Helical" evidence="1">
    <location>
        <begin position="37"/>
        <end position="56"/>
    </location>
</feature>
<evidence type="ECO:0000313" key="2">
    <source>
        <dbReference type="EMBL" id="AXQ52890.1"/>
    </source>
</evidence>
<keyword evidence="1" id="KW-0472">Membrane</keyword>
<sequence>MDTNNDGVEDTRANLKATATPNVGIPDPDTRRTLQNWLGYVSLGVAIVAMFFTFFPEVAFGSDIPDRAVQFVNSLVLLISGTYGLTVTRPNIPKF</sequence>
<evidence type="ECO:0000256" key="1">
    <source>
        <dbReference type="SAM" id="Phobius"/>
    </source>
</evidence>
<keyword evidence="3" id="KW-1185">Reference proteome</keyword>
<evidence type="ECO:0000313" key="3">
    <source>
        <dbReference type="Proteomes" id="UP000261846"/>
    </source>
</evidence>
<dbReference type="RefSeq" id="YP_009808202.1">
    <property type="nucleotide sequence ID" value="NC_048038.1"/>
</dbReference>
<keyword evidence="1" id="KW-0812">Transmembrane</keyword>
<protein>
    <submittedName>
        <fullName evidence="2">Uncharacterized protein</fullName>
    </submittedName>
</protein>